<proteinExistence type="inferred from homology"/>
<reference evidence="5" key="2">
    <citation type="submission" date="2023-05" db="EMBL/GenBank/DDBJ databases">
        <authorList>
            <consortium name="Lawrence Berkeley National Laboratory"/>
            <person name="Steindorff A."/>
            <person name="Hensen N."/>
            <person name="Bonometti L."/>
            <person name="Westerberg I."/>
            <person name="Brannstrom I.O."/>
            <person name="Guillou S."/>
            <person name="Cros-Aarteil S."/>
            <person name="Calhoun S."/>
            <person name="Haridas S."/>
            <person name="Kuo A."/>
            <person name="Mondo S."/>
            <person name="Pangilinan J."/>
            <person name="Riley R."/>
            <person name="Labutti K."/>
            <person name="Andreopoulos B."/>
            <person name="Lipzen A."/>
            <person name="Chen C."/>
            <person name="Yanf M."/>
            <person name="Daum C."/>
            <person name="Ng V."/>
            <person name="Clum A."/>
            <person name="Ohm R."/>
            <person name="Martin F."/>
            <person name="Silar P."/>
            <person name="Natvig D."/>
            <person name="Lalanne C."/>
            <person name="Gautier V."/>
            <person name="Ament-Velasquez S.L."/>
            <person name="Kruys A."/>
            <person name="Hutchinson M.I."/>
            <person name="Powell A.J."/>
            <person name="Barry K."/>
            <person name="Miller A.N."/>
            <person name="Grigoriev I.V."/>
            <person name="Debuchy R."/>
            <person name="Gladieux P."/>
            <person name="Thoren M.H."/>
            <person name="Johannesson H."/>
        </authorList>
    </citation>
    <scope>NUCLEOTIDE SEQUENCE</scope>
    <source>
        <strain evidence="5">PSN243</strain>
    </source>
</reference>
<dbReference type="InterPro" id="IPR036291">
    <property type="entry name" value="NAD(P)-bd_dom_sf"/>
</dbReference>
<evidence type="ECO:0000313" key="6">
    <source>
        <dbReference type="Proteomes" id="UP001321760"/>
    </source>
</evidence>
<evidence type="ECO:0000256" key="3">
    <source>
        <dbReference type="ARBA" id="ARBA00023002"/>
    </source>
</evidence>
<dbReference type="Gene3D" id="3.90.25.10">
    <property type="entry name" value="UDP-galactose 4-epimerase, domain 1"/>
    <property type="match status" value="1"/>
</dbReference>
<sequence length="311" mass="34674">MSGVVAIAGGTGHLGRALADAIKAEGKHAVLVLARKWTEEKEKEIGHNILQVDYTDIPALTRLLCANDVSTVISAINSDTSVDSEWALFRAAEAAKSVKRYIPSLWGIEYTEDIASYFPAGRAKMELLRTLEASELETTMVLNGFFADYFVAPKVPSYFQPLPLAIDIPFNTAAIPGSGEVPAVFTHTWDVAKFVAKLIDAPKWDRKSYIIGDKVTWNEFLRIAEEAKGVKFNTTYDDMEILKEGRITELPSHPYVYPFLPKEVLQRLLASFGVMIEEGVFDFRPERTVNGMFPEVKVRGVRELVEAAWKV</sequence>
<dbReference type="PANTHER" id="PTHR47706:SF4">
    <property type="entry name" value="NMRA-LIKE DOMAIN-CONTAINING PROTEIN"/>
    <property type="match status" value="1"/>
</dbReference>
<dbReference type="Proteomes" id="UP001321760">
    <property type="component" value="Unassembled WGS sequence"/>
</dbReference>
<name>A0AAV9GWS2_9PEZI</name>
<evidence type="ECO:0000256" key="2">
    <source>
        <dbReference type="ARBA" id="ARBA00022857"/>
    </source>
</evidence>
<keyword evidence="6" id="KW-1185">Reference proteome</keyword>
<dbReference type="InterPro" id="IPR051609">
    <property type="entry name" value="NmrA/Isoflavone_reductase-like"/>
</dbReference>
<dbReference type="GO" id="GO:0016491">
    <property type="term" value="F:oxidoreductase activity"/>
    <property type="evidence" value="ECO:0007669"/>
    <property type="project" value="UniProtKB-KW"/>
</dbReference>
<organism evidence="5 6">
    <name type="scientific">Podospora aff. communis PSN243</name>
    <dbReference type="NCBI Taxonomy" id="3040156"/>
    <lineage>
        <taxon>Eukaryota</taxon>
        <taxon>Fungi</taxon>
        <taxon>Dikarya</taxon>
        <taxon>Ascomycota</taxon>
        <taxon>Pezizomycotina</taxon>
        <taxon>Sordariomycetes</taxon>
        <taxon>Sordariomycetidae</taxon>
        <taxon>Sordariales</taxon>
        <taxon>Podosporaceae</taxon>
        <taxon>Podospora</taxon>
    </lineage>
</organism>
<dbReference type="InterPro" id="IPR008030">
    <property type="entry name" value="NmrA-like"/>
</dbReference>
<evidence type="ECO:0000259" key="4">
    <source>
        <dbReference type="Pfam" id="PF05368"/>
    </source>
</evidence>
<dbReference type="PANTHER" id="PTHR47706">
    <property type="entry name" value="NMRA-LIKE FAMILY PROTEIN"/>
    <property type="match status" value="1"/>
</dbReference>
<dbReference type="EMBL" id="MU865930">
    <property type="protein sequence ID" value="KAK4451011.1"/>
    <property type="molecule type" value="Genomic_DNA"/>
</dbReference>
<dbReference type="Gene3D" id="3.40.50.720">
    <property type="entry name" value="NAD(P)-binding Rossmann-like Domain"/>
    <property type="match status" value="1"/>
</dbReference>
<evidence type="ECO:0000256" key="1">
    <source>
        <dbReference type="ARBA" id="ARBA00005725"/>
    </source>
</evidence>
<comment type="similarity">
    <text evidence="1">Belongs to the NmrA-type oxidoreductase family. Isoflavone reductase subfamily.</text>
</comment>
<gene>
    <name evidence="5" type="ORF">QBC34DRAFT_459502</name>
</gene>
<dbReference type="AlphaFoldDB" id="A0AAV9GWS2"/>
<keyword evidence="3" id="KW-0560">Oxidoreductase</keyword>
<reference evidence="5" key="1">
    <citation type="journal article" date="2023" name="Mol. Phylogenet. Evol.">
        <title>Genome-scale phylogeny and comparative genomics of the fungal order Sordariales.</title>
        <authorList>
            <person name="Hensen N."/>
            <person name="Bonometti L."/>
            <person name="Westerberg I."/>
            <person name="Brannstrom I.O."/>
            <person name="Guillou S."/>
            <person name="Cros-Aarteil S."/>
            <person name="Calhoun S."/>
            <person name="Haridas S."/>
            <person name="Kuo A."/>
            <person name="Mondo S."/>
            <person name="Pangilinan J."/>
            <person name="Riley R."/>
            <person name="LaButti K."/>
            <person name="Andreopoulos B."/>
            <person name="Lipzen A."/>
            <person name="Chen C."/>
            <person name="Yan M."/>
            <person name="Daum C."/>
            <person name="Ng V."/>
            <person name="Clum A."/>
            <person name="Steindorff A."/>
            <person name="Ohm R.A."/>
            <person name="Martin F."/>
            <person name="Silar P."/>
            <person name="Natvig D.O."/>
            <person name="Lalanne C."/>
            <person name="Gautier V."/>
            <person name="Ament-Velasquez S.L."/>
            <person name="Kruys A."/>
            <person name="Hutchinson M.I."/>
            <person name="Powell A.J."/>
            <person name="Barry K."/>
            <person name="Miller A.N."/>
            <person name="Grigoriev I.V."/>
            <person name="Debuchy R."/>
            <person name="Gladieux P."/>
            <person name="Hiltunen Thoren M."/>
            <person name="Johannesson H."/>
        </authorList>
    </citation>
    <scope>NUCLEOTIDE SEQUENCE</scope>
    <source>
        <strain evidence="5">PSN243</strain>
    </source>
</reference>
<comment type="caution">
    <text evidence="5">The sequence shown here is derived from an EMBL/GenBank/DDBJ whole genome shotgun (WGS) entry which is preliminary data.</text>
</comment>
<feature type="domain" description="NmrA-like" evidence="4">
    <location>
        <begin position="3"/>
        <end position="281"/>
    </location>
</feature>
<protein>
    <submittedName>
        <fullName evidence="5">NAD(P)-binding protein</fullName>
    </submittedName>
</protein>
<accession>A0AAV9GWS2</accession>
<dbReference type="SUPFAM" id="SSF51735">
    <property type="entry name" value="NAD(P)-binding Rossmann-fold domains"/>
    <property type="match status" value="1"/>
</dbReference>
<dbReference type="Pfam" id="PF05368">
    <property type="entry name" value="NmrA"/>
    <property type="match status" value="1"/>
</dbReference>
<keyword evidence="2" id="KW-0521">NADP</keyword>
<evidence type="ECO:0000313" key="5">
    <source>
        <dbReference type="EMBL" id="KAK4451011.1"/>
    </source>
</evidence>